<accession>A0A1T4MT93</accession>
<evidence type="ECO:0000313" key="1">
    <source>
        <dbReference type="EMBL" id="SJZ70299.1"/>
    </source>
</evidence>
<name>A0A1T4MT93_TREPO</name>
<proteinExistence type="predicted"/>
<reference evidence="1 2" key="1">
    <citation type="submission" date="2017-02" db="EMBL/GenBank/DDBJ databases">
        <authorList>
            <person name="Peterson S.W."/>
        </authorList>
    </citation>
    <scope>NUCLEOTIDE SEQUENCE [LARGE SCALE GENOMIC DNA]</scope>
    <source>
        <strain evidence="1 2">ATCC BAA-908</strain>
    </source>
</reference>
<sequence>MTFDERIQKSILETKKDCHYNPTAFIKMIEDCGGAENAVKKLLVSKNKITDGLTKLYMAGRLDLCFERIIFEPEWHDMFSKEELTEAKKRLKDLNYDVSNLSVEPFNNSSIENKEAKLTYWLLPCNEKNYDVEKAFLKYHTIDWNQTNSLIKVNDVVYIYETKPKQIVRFRCLVKAVNKKTTNKKDRDPKKVGM</sequence>
<dbReference type="GeneID" id="78317531"/>
<keyword evidence="2" id="KW-1185">Reference proteome</keyword>
<evidence type="ECO:0000313" key="2">
    <source>
        <dbReference type="Proteomes" id="UP000190423"/>
    </source>
</evidence>
<dbReference type="EMBL" id="FUWG01000017">
    <property type="protein sequence ID" value="SJZ70299.1"/>
    <property type="molecule type" value="Genomic_DNA"/>
</dbReference>
<gene>
    <name evidence="1" type="ORF">SAMN02745149_02084</name>
</gene>
<dbReference type="AlphaFoldDB" id="A0A1T4MT93"/>
<dbReference type="Proteomes" id="UP000190423">
    <property type="component" value="Unassembled WGS sequence"/>
</dbReference>
<dbReference type="RefSeq" id="WP_143593345.1">
    <property type="nucleotide sequence ID" value="NZ_FUWG01000017.1"/>
</dbReference>
<dbReference type="OrthoDB" id="9787127at2"/>
<organism evidence="1 2">
    <name type="scientific">Treponema porcinum</name>
    <dbReference type="NCBI Taxonomy" id="261392"/>
    <lineage>
        <taxon>Bacteria</taxon>
        <taxon>Pseudomonadati</taxon>
        <taxon>Spirochaetota</taxon>
        <taxon>Spirochaetia</taxon>
        <taxon>Spirochaetales</taxon>
        <taxon>Treponemataceae</taxon>
        <taxon>Treponema</taxon>
    </lineage>
</organism>
<protein>
    <submittedName>
        <fullName evidence="1">Uncharacterized protein</fullName>
    </submittedName>
</protein>